<proteinExistence type="predicted"/>
<dbReference type="Proteomes" id="UP000695000">
    <property type="component" value="Unplaced"/>
</dbReference>
<evidence type="ECO:0000313" key="2">
    <source>
        <dbReference type="RefSeq" id="XP_017776769.1"/>
    </source>
</evidence>
<protein>
    <submittedName>
        <fullName evidence="2">Cyclin-dependent kinase 2-interacting protein-like</fullName>
    </submittedName>
</protein>
<organism evidence="1 2">
    <name type="scientific">Nicrophorus vespilloides</name>
    <name type="common">Boreal carrion beetle</name>
    <dbReference type="NCBI Taxonomy" id="110193"/>
    <lineage>
        <taxon>Eukaryota</taxon>
        <taxon>Metazoa</taxon>
        <taxon>Ecdysozoa</taxon>
        <taxon>Arthropoda</taxon>
        <taxon>Hexapoda</taxon>
        <taxon>Insecta</taxon>
        <taxon>Pterygota</taxon>
        <taxon>Neoptera</taxon>
        <taxon>Endopterygota</taxon>
        <taxon>Coleoptera</taxon>
        <taxon>Polyphaga</taxon>
        <taxon>Staphyliniformia</taxon>
        <taxon>Silphidae</taxon>
        <taxon>Nicrophorinae</taxon>
        <taxon>Nicrophorus</taxon>
    </lineage>
</organism>
<dbReference type="RefSeq" id="XP_017776769.1">
    <property type="nucleotide sequence ID" value="XM_017921280.1"/>
</dbReference>
<reference evidence="2" key="1">
    <citation type="submission" date="2025-08" db="UniProtKB">
        <authorList>
            <consortium name="RefSeq"/>
        </authorList>
    </citation>
    <scope>IDENTIFICATION</scope>
    <source>
        <tissue evidence="2">Whole Larva</tissue>
    </source>
</reference>
<dbReference type="GeneID" id="108562816"/>
<accession>A0ABM1MQB9</accession>
<evidence type="ECO:0000313" key="1">
    <source>
        <dbReference type="Proteomes" id="UP000695000"/>
    </source>
</evidence>
<sequence>MIPQTPPGKAIPQANSNFSPVILPKSPAAASPHKNLTGLPRVARDIAADLYNNIQKWNEQHLTGSKVVQNIATVKADSEVLYPEDLEEQMKMLFDIVQNLSIYSNALVFLSSQMQALVKLHKEKTPLFISLTVEQLADLVKSISDAYKTEFVAKQYILENIAHSKSKQEIMFFASSWNYQRNITNNIHLKLETILTETGHRKIT</sequence>
<keyword evidence="1" id="KW-1185">Reference proteome</keyword>
<name>A0ABM1MQB9_NICVS</name>
<gene>
    <name evidence="2" type="primary">LOC108562816</name>
</gene>